<dbReference type="AlphaFoldDB" id="R4XIH8"/>
<protein>
    <submittedName>
        <fullName evidence="3">Ab-hydrolase associated lipase</fullName>
    </submittedName>
</protein>
<name>R4XIH8_TAPDE</name>
<dbReference type="OrthoDB" id="6130531at2759"/>
<feature type="transmembrane region" description="Helical" evidence="1">
    <location>
        <begin position="30"/>
        <end position="57"/>
    </location>
</feature>
<dbReference type="STRING" id="1097556.R4XIH8"/>
<accession>R4XIH8</accession>
<evidence type="ECO:0000313" key="4">
    <source>
        <dbReference type="Proteomes" id="UP000013776"/>
    </source>
</evidence>
<dbReference type="eggNOG" id="KOG2624">
    <property type="taxonomic scope" value="Eukaryota"/>
</dbReference>
<sequence>MPSSPAFIEPLFPPLPLYGPPDLLRKGQIWFFRSLSFFLTLGFLLVIILGAIVTVLVPATTYRFAHIILGKNPDKHRKFFKEERRRGQQFKHKSVKVTDSISYYAALVDIEVEPFTCETLDGFTLHLQRLHDKRPMAPGAQARYPVLLLHGLLQSSGAFCVNDDDSLAFYLCKQGFDVWLGNNRCWNKPEHSVLEYGDPRLWAWNIRQMGGLDLPALIDTVCAHTNRKRIGFVGHSQGTTQTFCSLSRDQHPELGLKMDSFCALAPATHAGALIDKLQFKFMRVLGSKGFRLFFGINAFIPLMMTFQKILPGSWYGQTGYLVFNFLFDWSDALWDRRLKSRFFQFSPVYVSSESMRWWMRDFAIYRSILEDSDVAWFRKETFPPLAFWTCGQDQLVNGQRFTERMKDHEAEVTIVHQECIEEYSHLDILWAMDSVDRVARKVKEVLWACASDRHEFVVPRGCDDVAYRIDPRDRC</sequence>
<dbReference type="InterPro" id="IPR006693">
    <property type="entry name" value="AB_hydrolase_lipase"/>
</dbReference>
<evidence type="ECO:0000256" key="1">
    <source>
        <dbReference type="SAM" id="Phobius"/>
    </source>
</evidence>
<dbReference type="Proteomes" id="UP000013776">
    <property type="component" value="Unassembled WGS sequence"/>
</dbReference>
<gene>
    <name evidence="3" type="ORF">TAPDE_003338</name>
</gene>
<keyword evidence="1" id="KW-0812">Transmembrane</keyword>
<keyword evidence="4" id="KW-1185">Reference proteome</keyword>
<feature type="domain" description="Partial AB-hydrolase lipase" evidence="2">
    <location>
        <begin position="101"/>
        <end position="162"/>
    </location>
</feature>
<dbReference type="PANTHER" id="PTHR11005">
    <property type="entry name" value="LYSOSOMAL ACID LIPASE-RELATED"/>
    <property type="match status" value="1"/>
</dbReference>
<keyword evidence="1" id="KW-0472">Membrane</keyword>
<dbReference type="VEuPathDB" id="FungiDB:TAPDE_003338"/>
<dbReference type="GO" id="GO:0006629">
    <property type="term" value="P:lipid metabolic process"/>
    <property type="evidence" value="ECO:0007669"/>
    <property type="project" value="InterPro"/>
</dbReference>
<organism evidence="3 4">
    <name type="scientific">Taphrina deformans (strain PYCC 5710 / ATCC 11124 / CBS 356.35 / IMI 108563 / JCM 9778 / NBRC 8474)</name>
    <name type="common">Peach leaf curl fungus</name>
    <name type="synonym">Lalaria deformans</name>
    <dbReference type="NCBI Taxonomy" id="1097556"/>
    <lineage>
        <taxon>Eukaryota</taxon>
        <taxon>Fungi</taxon>
        <taxon>Dikarya</taxon>
        <taxon>Ascomycota</taxon>
        <taxon>Taphrinomycotina</taxon>
        <taxon>Taphrinomycetes</taxon>
        <taxon>Taphrinales</taxon>
        <taxon>Taphrinaceae</taxon>
        <taxon>Taphrina</taxon>
    </lineage>
</organism>
<reference evidence="3 4" key="1">
    <citation type="journal article" date="2013" name="MBio">
        <title>Genome sequencing of the plant pathogen Taphrina deformans, the causal agent of peach leaf curl.</title>
        <authorList>
            <person name="Cisse O.H."/>
            <person name="Almeida J.M.G.C.F."/>
            <person name="Fonseca A."/>
            <person name="Kumar A.A."/>
            <person name="Salojaervi J."/>
            <person name="Overmyer K."/>
            <person name="Hauser P.M."/>
            <person name="Pagni M."/>
        </authorList>
    </citation>
    <scope>NUCLEOTIDE SEQUENCE [LARGE SCALE GENOMIC DNA]</scope>
    <source>
        <strain evidence="4">PYCC 5710 / ATCC 11124 / CBS 356.35 / IMI 108563 / JCM 9778 / NBRC 8474</strain>
    </source>
</reference>
<dbReference type="EMBL" id="CAHR02000127">
    <property type="protein sequence ID" value="CCG83162.1"/>
    <property type="molecule type" value="Genomic_DNA"/>
</dbReference>
<dbReference type="Pfam" id="PF04083">
    <property type="entry name" value="Abhydro_lipase"/>
    <property type="match status" value="1"/>
</dbReference>
<comment type="caution">
    <text evidence="3">The sequence shown here is derived from an EMBL/GenBank/DDBJ whole genome shotgun (WGS) entry which is preliminary data.</text>
</comment>
<dbReference type="SUPFAM" id="SSF53474">
    <property type="entry name" value="alpha/beta-Hydrolases"/>
    <property type="match status" value="1"/>
</dbReference>
<dbReference type="Gene3D" id="3.40.50.1820">
    <property type="entry name" value="alpha/beta hydrolase"/>
    <property type="match status" value="1"/>
</dbReference>
<evidence type="ECO:0000313" key="3">
    <source>
        <dbReference type="EMBL" id="CCG83162.1"/>
    </source>
</evidence>
<dbReference type="InterPro" id="IPR029058">
    <property type="entry name" value="AB_hydrolase_fold"/>
</dbReference>
<proteinExistence type="predicted"/>
<evidence type="ECO:0000259" key="2">
    <source>
        <dbReference type="Pfam" id="PF04083"/>
    </source>
</evidence>
<keyword evidence="1" id="KW-1133">Transmembrane helix</keyword>